<evidence type="ECO:0000313" key="3">
    <source>
        <dbReference type="EMBL" id="TVU11782.1"/>
    </source>
</evidence>
<protein>
    <submittedName>
        <fullName evidence="3">Uncharacterized protein</fullName>
    </submittedName>
</protein>
<feature type="compositionally biased region" description="Basic residues" evidence="2">
    <location>
        <begin position="65"/>
        <end position="77"/>
    </location>
</feature>
<dbReference type="Gramene" id="TVU11782">
    <property type="protein sequence ID" value="TVU11782"/>
    <property type="gene ID" value="EJB05_45385"/>
</dbReference>
<dbReference type="OrthoDB" id="671450at2759"/>
<evidence type="ECO:0000256" key="2">
    <source>
        <dbReference type="SAM" id="MobiDB-lite"/>
    </source>
</evidence>
<comment type="caution">
    <text evidence="3">The sequence shown here is derived from an EMBL/GenBank/DDBJ whole genome shotgun (WGS) entry which is preliminary data.</text>
</comment>
<sequence length="201" mass="22606">MDAVCFALSDVRGNMHPRTRTTTETISWQWPCGAACKMVRQVTTSCPHGCRCWHGHGAPAPYAGHHPHNHHHHHHQQQQHQEEVVNHANAHALQGTHRALAAEESNAGRSITVNPAAPVVAEFWVPDPYLMVQQLREFESLNDEAIALRVQLEEYTEEIEKSKDNDGRNWFLALPDNIRNVLVMARDAINSYIAISTPPAK</sequence>
<gene>
    <name evidence="3" type="ORF">EJB05_45385</name>
</gene>
<keyword evidence="1" id="KW-0175">Coiled coil</keyword>
<evidence type="ECO:0000313" key="4">
    <source>
        <dbReference type="Proteomes" id="UP000324897"/>
    </source>
</evidence>
<feature type="coiled-coil region" evidence="1">
    <location>
        <begin position="138"/>
        <end position="165"/>
    </location>
</feature>
<feature type="non-terminal residue" evidence="3">
    <location>
        <position position="1"/>
    </location>
</feature>
<reference evidence="3 4" key="1">
    <citation type="journal article" date="2019" name="Sci. Rep.">
        <title>A high-quality genome of Eragrostis curvula grass provides insights into Poaceae evolution and supports new strategies to enhance forage quality.</title>
        <authorList>
            <person name="Carballo J."/>
            <person name="Santos B.A.C.M."/>
            <person name="Zappacosta D."/>
            <person name="Garbus I."/>
            <person name="Selva J.P."/>
            <person name="Gallo C.A."/>
            <person name="Diaz A."/>
            <person name="Albertini E."/>
            <person name="Caccamo M."/>
            <person name="Echenique V."/>
        </authorList>
    </citation>
    <scope>NUCLEOTIDE SEQUENCE [LARGE SCALE GENOMIC DNA]</scope>
    <source>
        <strain evidence="4">cv. Victoria</strain>
        <tissue evidence="3">Leaf</tissue>
    </source>
</reference>
<organism evidence="3 4">
    <name type="scientific">Eragrostis curvula</name>
    <name type="common">weeping love grass</name>
    <dbReference type="NCBI Taxonomy" id="38414"/>
    <lineage>
        <taxon>Eukaryota</taxon>
        <taxon>Viridiplantae</taxon>
        <taxon>Streptophyta</taxon>
        <taxon>Embryophyta</taxon>
        <taxon>Tracheophyta</taxon>
        <taxon>Spermatophyta</taxon>
        <taxon>Magnoliopsida</taxon>
        <taxon>Liliopsida</taxon>
        <taxon>Poales</taxon>
        <taxon>Poaceae</taxon>
        <taxon>PACMAD clade</taxon>
        <taxon>Chloridoideae</taxon>
        <taxon>Eragrostideae</taxon>
        <taxon>Eragrostidinae</taxon>
        <taxon>Eragrostis</taxon>
    </lineage>
</organism>
<evidence type="ECO:0000256" key="1">
    <source>
        <dbReference type="SAM" id="Coils"/>
    </source>
</evidence>
<keyword evidence="4" id="KW-1185">Reference proteome</keyword>
<dbReference type="Proteomes" id="UP000324897">
    <property type="component" value="Chromosome 3"/>
</dbReference>
<accession>A0A5J9TKF5</accession>
<name>A0A5J9TKF5_9POAL</name>
<dbReference type="AlphaFoldDB" id="A0A5J9TKF5"/>
<proteinExistence type="predicted"/>
<feature type="region of interest" description="Disordered" evidence="2">
    <location>
        <begin position="63"/>
        <end position="83"/>
    </location>
</feature>
<dbReference type="EMBL" id="RWGY01000039">
    <property type="protein sequence ID" value="TVU11782.1"/>
    <property type="molecule type" value="Genomic_DNA"/>
</dbReference>